<dbReference type="WBParaSite" id="PSU_v2.g7415.t1">
    <property type="protein sequence ID" value="PSU_v2.g7415.t1"/>
    <property type="gene ID" value="PSU_v2.g7415"/>
</dbReference>
<evidence type="ECO:0000313" key="2">
    <source>
        <dbReference type="Proteomes" id="UP000887577"/>
    </source>
</evidence>
<keyword evidence="2" id="KW-1185">Reference proteome</keyword>
<protein>
    <submittedName>
        <fullName evidence="3">DFDF domain-containing protein</fullName>
    </submittedName>
</protein>
<evidence type="ECO:0000256" key="1">
    <source>
        <dbReference type="SAM" id="MobiDB-lite"/>
    </source>
</evidence>
<feature type="compositionally biased region" description="Polar residues" evidence="1">
    <location>
        <begin position="7"/>
        <end position="26"/>
    </location>
</feature>
<dbReference type="Proteomes" id="UP000887577">
    <property type="component" value="Unplaced"/>
</dbReference>
<accession>A0A914Z3Z1</accession>
<feature type="region of interest" description="Disordered" evidence="1">
    <location>
        <begin position="1"/>
        <end position="40"/>
    </location>
</feature>
<name>A0A914Z3Z1_9BILA</name>
<sequence>MIMENSCRGTSSSRFTPRENNYNSQQRPRRGRGNEFNPGNRELIDFQARYDAGVAEQKQNTFFDPEFDIDAEEEAALAASKANLFNSALENQTAATINVPTQATSNQPTIKGRFYNRPL</sequence>
<proteinExistence type="predicted"/>
<organism evidence="2 3">
    <name type="scientific">Panagrolaimus superbus</name>
    <dbReference type="NCBI Taxonomy" id="310955"/>
    <lineage>
        <taxon>Eukaryota</taxon>
        <taxon>Metazoa</taxon>
        <taxon>Ecdysozoa</taxon>
        <taxon>Nematoda</taxon>
        <taxon>Chromadorea</taxon>
        <taxon>Rhabditida</taxon>
        <taxon>Tylenchina</taxon>
        <taxon>Panagrolaimomorpha</taxon>
        <taxon>Panagrolaimoidea</taxon>
        <taxon>Panagrolaimidae</taxon>
        <taxon>Panagrolaimus</taxon>
    </lineage>
</organism>
<reference evidence="3" key="1">
    <citation type="submission" date="2022-11" db="UniProtKB">
        <authorList>
            <consortium name="WormBaseParasite"/>
        </authorList>
    </citation>
    <scope>IDENTIFICATION</scope>
</reference>
<dbReference type="AlphaFoldDB" id="A0A914Z3Z1"/>
<evidence type="ECO:0000313" key="3">
    <source>
        <dbReference type="WBParaSite" id="PSU_v2.g7415.t1"/>
    </source>
</evidence>